<protein>
    <submittedName>
        <fullName evidence="2">Alpha/beta hydrolase family-domain-containing protein</fullName>
    </submittedName>
</protein>
<comment type="caution">
    <text evidence="2">The sequence shown here is derived from an EMBL/GenBank/DDBJ whole genome shotgun (WGS) entry which is preliminary data.</text>
</comment>
<dbReference type="Gene3D" id="3.40.50.1820">
    <property type="entry name" value="alpha/beta hydrolase"/>
    <property type="match status" value="1"/>
</dbReference>
<dbReference type="Proteomes" id="UP001174934">
    <property type="component" value="Unassembled WGS sequence"/>
</dbReference>
<dbReference type="AlphaFoldDB" id="A0AA40C943"/>
<dbReference type="Pfam" id="PF12697">
    <property type="entry name" value="Abhydrolase_6"/>
    <property type="match status" value="1"/>
</dbReference>
<gene>
    <name evidence="2" type="ORF">B0T17DRAFT_505783</name>
</gene>
<reference evidence="2" key="1">
    <citation type="submission" date="2023-06" db="EMBL/GenBank/DDBJ databases">
        <title>Genome-scale phylogeny and comparative genomics of the fungal order Sordariales.</title>
        <authorList>
            <consortium name="Lawrence Berkeley National Laboratory"/>
            <person name="Hensen N."/>
            <person name="Bonometti L."/>
            <person name="Westerberg I."/>
            <person name="Brannstrom I.O."/>
            <person name="Guillou S."/>
            <person name="Cros-Aarteil S."/>
            <person name="Calhoun S."/>
            <person name="Haridas S."/>
            <person name="Kuo A."/>
            <person name="Mondo S."/>
            <person name="Pangilinan J."/>
            <person name="Riley R."/>
            <person name="LaButti K."/>
            <person name="Andreopoulos B."/>
            <person name="Lipzen A."/>
            <person name="Chen C."/>
            <person name="Yanf M."/>
            <person name="Daum C."/>
            <person name="Ng V."/>
            <person name="Clum A."/>
            <person name="Steindorff A."/>
            <person name="Ohm R."/>
            <person name="Martin F."/>
            <person name="Silar P."/>
            <person name="Natvig D."/>
            <person name="Lalanne C."/>
            <person name="Gautier V."/>
            <person name="Ament-velasquez S.L."/>
            <person name="Kruys A."/>
            <person name="Hutchinson M.I."/>
            <person name="Powell A.J."/>
            <person name="Barry K."/>
            <person name="Miller A.N."/>
            <person name="Grigoriev I.V."/>
            <person name="Debuchy R."/>
            <person name="Gladieux P."/>
            <person name="Thoren M.H."/>
            <person name="Johannesson H."/>
        </authorList>
    </citation>
    <scope>NUCLEOTIDE SEQUENCE</scope>
    <source>
        <strain evidence="2">SMH3391-2</strain>
    </source>
</reference>
<sequence length="462" mass="52170">MASSVFDIKEHVVEAQHIREYPHATSHSQEEVLHLAIKQYTPKNNPNPQPGDVTIIASHANGFVKELYEPLWEDMVQALGKRGVRVRSIWIADVAWQGQSGIINADKLGNDPSWLDHARDLLHVVNHFRHDMPRPLVGVGHSFGANIMVNLAYLHPRLLSSLVMLDPVLSRFQILGPDYGFQPMKLSAYRRDLWPSRADAVAGFRRAKFYASWDPRVFARWAEHGLREVEVGQPPSDLLHPDAKPPAVTLTTSRHMEAFTYYRPQAQVYDAAGKRVIDKSRLVDAAQNVLDDKTSGFAFYRPEGPATNDRLPGLRPGVLWLFGEHSDVNPPDVRQEKMELTGVGIGGSGGEKAGRVKQVTIKGFGHLVPLERTTVCAEHAAEFVAGDLEVWREEDREFQSWARRSDAEKQMLDEDWKRWLGPVKKKGKLIFSGIDRVLIQGQIRSDQTKQNSQDKYTPCIYT</sequence>
<accession>A0AA40C943</accession>
<dbReference type="GO" id="GO:0016787">
    <property type="term" value="F:hydrolase activity"/>
    <property type="evidence" value="ECO:0007669"/>
    <property type="project" value="UniProtKB-KW"/>
</dbReference>
<organism evidence="2 3">
    <name type="scientific">Bombardia bombarda</name>
    <dbReference type="NCBI Taxonomy" id="252184"/>
    <lineage>
        <taxon>Eukaryota</taxon>
        <taxon>Fungi</taxon>
        <taxon>Dikarya</taxon>
        <taxon>Ascomycota</taxon>
        <taxon>Pezizomycotina</taxon>
        <taxon>Sordariomycetes</taxon>
        <taxon>Sordariomycetidae</taxon>
        <taxon>Sordariales</taxon>
        <taxon>Lasiosphaeriaceae</taxon>
        <taxon>Bombardia</taxon>
    </lineage>
</organism>
<name>A0AA40C943_9PEZI</name>
<feature type="domain" description="AB hydrolase-1" evidence="1">
    <location>
        <begin position="61"/>
        <end position="275"/>
    </location>
</feature>
<evidence type="ECO:0000259" key="1">
    <source>
        <dbReference type="Pfam" id="PF12697"/>
    </source>
</evidence>
<keyword evidence="2" id="KW-0378">Hydrolase</keyword>
<dbReference type="EMBL" id="JAULSR010000002">
    <property type="protein sequence ID" value="KAK0629194.1"/>
    <property type="molecule type" value="Genomic_DNA"/>
</dbReference>
<dbReference type="InterPro" id="IPR029058">
    <property type="entry name" value="AB_hydrolase_fold"/>
</dbReference>
<dbReference type="SUPFAM" id="SSF53474">
    <property type="entry name" value="alpha/beta-Hydrolases"/>
    <property type="match status" value="1"/>
</dbReference>
<evidence type="ECO:0000313" key="2">
    <source>
        <dbReference type="EMBL" id="KAK0629194.1"/>
    </source>
</evidence>
<proteinExistence type="predicted"/>
<keyword evidence="3" id="KW-1185">Reference proteome</keyword>
<dbReference type="InterPro" id="IPR000073">
    <property type="entry name" value="AB_hydrolase_1"/>
</dbReference>
<evidence type="ECO:0000313" key="3">
    <source>
        <dbReference type="Proteomes" id="UP001174934"/>
    </source>
</evidence>